<evidence type="ECO:0000256" key="5">
    <source>
        <dbReference type="ARBA" id="ARBA00023123"/>
    </source>
</evidence>
<evidence type="ECO:0000256" key="6">
    <source>
        <dbReference type="ARBA" id="ARBA00023175"/>
    </source>
</evidence>
<dbReference type="Gene3D" id="1.20.120.720">
    <property type="entry name" value="Myosin VI head, motor domain, U50 subdomain"/>
    <property type="match status" value="1"/>
</dbReference>
<evidence type="ECO:0000259" key="9">
    <source>
        <dbReference type="PROSITE" id="PS51456"/>
    </source>
</evidence>
<keyword evidence="11" id="KW-1185">Reference proteome</keyword>
<comment type="similarity">
    <text evidence="8">Belongs to the TRAFAC class myosin-kinesin ATPase superfamily. Myosin family.</text>
</comment>
<dbReference type="GO" id="GO:0005524">
    <property type="term" value="F:ATP binding"/>
    <property type="evidence" value="ECO:0007669"/>
    <property type="project" value="UniProtKB-KW"/>
</dbReference>
<feature type="domain" description="Myosin motor" evidence="9">
    <location>
        <begin position="1"/>
        <end position="180"/>
    </location>
</feature>
<evidence type="ECO:0000256" key="7">
    <source>
        <dbReference type="ARBA" id="ARBA00023203"/>
    </source>
</evidence>
<dbReference type="OMA" id="INFTICH"/>
<dbReference type="AlphaFoldDB" id="M4F3Y9"/>
<dbReference type="Gramene" id="Bra035789.1">
    <property type="protein sequence ID" value="Bra035789.1-P"/>
    <property type="gene ID" value="Bra035789"/>
</dbReference>
<keyword evidence="3" id="KW-0067">ATP-binding</keyword>
<evidence type="ECO:0000256" key="1">
    <source>
        <dbReference type="ARBA" id="ARBA00022737"/>
    </source>
</evidence>
<dbReference type="SUPFAM" id="SSF52540">
    <property type="entry name" value="P-loop containing nucleoside triphosphate hydrolases"/>
    <property type="match status" value="1"/>
</dbReference>
<evidence type="ECO:0000256" key="4">
    <source>
        <dbReference type="ARBA" id="ARBA00022860"/>
    </source>
</evidence>
<evidence type="ECO:0000313" key="11">
    <source>
        <dbReference type="Proteomes" id="UP000011750"/>
    </source>
</evidence>
<dbReference type="Pfam" id="PF00063">
    <property type="entry name" value="Myosin_head"/>
    <property type="match status" value="1"/>
</dbReference>
<dbReference type="PROSITE" id="PS51456">
    <property type="entry name" value="MYOSIN_MOTOR"/>
    <property type="match status" value="1"/>
</dbReference>
<dbReference type="FunFam" id="1.10.10.820:FF:000001">
    <property type="entry name" value="Myosin heavy chain"/>
    <property type="match status" value="1"/>
</dbReference>
<dbReference type="Gene3D" id="1.10.10.820">
    <property type="match status" value="1"/>
</dbReference>
<reference evidence="10 11" key="1">
    <citation type="journal article" date="2011" name="Nat. Genet.">
        <title>The genome of the mesopolyploid crop species Brassica rapa.</title>
        <authorList>
            <consortium name="Brassica rapa Genome Sequencing Project Consortium"/>
            <person name="Wang X."/>
            <person name="Wang H."/>
            <person name="Wang J."/>
            <person name="Sun R."/>
            <person name="Wu J."/>
            <person name="Liu S."/>
            <person name="Bai Y."/>
            <person name="Mun J.H."/>
            <person name="Bancroft I."/>
            <person name="Cheng F."/>
            <person name="Huang S."/>
            <person name="Li X."/>
            <person name="Hua W."/>
            <person name="Wang J."/>
            <person name="Wang X."/>
            <person name="Freeling M."/>
            <person name="Pires J.C."/>
            <person name="Paterson A.H."/>
            <person name="Chalhoub B."/>
            <person name="Wang B."/>
            <person name="Hayward A."/>
            <person name="Sharpe A.G."/>
            <person name="Park B.S."/>
            <person name="Weisshaar B."/>
            <person name="Liu B."/>
            <person name="Li B."/>
            <person name="Liu B."/>
            <person name="Tong C."/>
            <person name="Song C."/>
            <person name="Duran C."/>
            <person name="Peng C."/>
            <person name="Geng C."/>
            <person name="Koh C."/>
            <person name="Lin C."/>
            <person name="Edwards D."/>
            <person name="Mu D."/>
            <person name="Shen D."/>
            <person name="Soumpourou E."/>
            <person name="Li F."/>
            <person name="Fraser F."/>
            <person name="Conant G."/>
            <person name="Lassalle G."/>
            <person name="King G.J."/>
            <person name="Bonnema G."/>
            <person name="Tang H."/>
            <person name="Wang H."/>
            <person name="Belcram H."/>
            <person name="Zhou H."/>
            <person name="Hirakawa H."/>
            <person name="Abe H."/>
            <person name="Guo H."/>
            <person name="Wang H."/>
            <person name="Jin H."/>
            <person name="Parkin I.A."/>
            <person name="Batley J."/>
            <person name="Kim J.S."/>
            <person name="Just J."/>
            <person name="Li J."/>
            <person name="Xu J."/>
            <person name="Deng J."/>
            <person name="Kim J.A."/>
            <person name="Li J."/>
            <person name="Yu J."/>
            <person name="Meng J."/>
            <person name="Wang J."/>
            <person name="Min J."/>
            <person name="Poulain J."/>
            <person name="Wang J."/>
            <person name="Hatakeyama K."/>
            <person name="Wu K."/>
            <person name="Wang L."/>
            <person name="Fang L."/>
            <person name="Trick M."/>
            <person name="Links M.G."/>
            <person name="Zhao M."/>
            <person name="Jin M."/>
            <person name="Ramchiary N."/>
            <person name="Drou N."/>
            <person name="Berkman P.J."/>
            <person name="Cai Q."/>
            <person name="Huang Q."/>
            <person name="Li R."/>
            <person name="Tabata S."/>
            <person name="Cheng S."/>
            <person name="Zhang S."/>
            <person name="Zhang S."/>
            <person name="Huang S."/>
            <person name="Sato S."/>
            <person name="Sun S."/>
            <person name="Kwon S.J."/>
            <person name="Choi S.R."/>
            <person name="Lee T.H."/>
            <person name="Fan W."/>
            <person name="Zhao X."/>
            <person name="Tan X."/>
            <person name="Xu X."/>
            <person name="Wang Y."/>
            <person name="Qiu Y."/>
            <person name="Yin Y."/>
            <person name="Li Y."/>
            <person name="Du Y."/>
            <person name="Liao Y."/>
            <person name="Lim Y."/>
            <person name="Narusaka Y."/>
            <person name="Wang Y."/>
            <person name="Wang Z."/>
            <person name="Li Z."/>
            <person name="Wang Z."/>
            <person name="Xiong Z."/>
            <person name="Zhang Z."/>
        </authorList>
    </citation>
    <scope>NUCLEOTIDE SEQUENCE [LARGE SCALE GENOMIC DNA]</scope>
    <source>
        <strain evidence="10 11">cv. Chiifu-401-42</strain>
    </source>
</reference>
<organism evidence="10 11">
    <name type="scientific">Brassica campestris</name>
    <name type="common">Field mustard</name>
    <dbReference type="NCBI Taxonomy" id="3711"/>
    <lineage>
        <taxon>Eukaryota</taxon>
        <taxon>Viridiplantae</taxon>
        <taxon>Streptophyta</taxon>
        <taxon>Embryophyta</taxon>
        <taxon>Tracheophyta</taxon>
        <taxon>Spermatophyta</taxon>
        <taxon>Magnoliopsida</taxon>
        <taxon>eudicotyledons</taxon>
        <taxon>Gunneridae</taxon>
        <taxon>Pentapetalae</taxon>
        <taxon>rosids</taxon>
        <taxon>malvids</taxon>
        <taxon>Brassicales</taxon>
        <taxon>Brassicaceae</taxon>
        <taxon>Brassiceae</taxon>
        <taxon>Brassica</taxon>
    </lineage>
</organism>
<dbReference type="GO" id="GO:0003774">
    <property type="term" value="F:cytoskeletal motor activity"/>
    <property type="evidence" value="ECO:0007669"/>
    <property type="project" value="InterPro"/>
</dbReference>
<accession>M4F3Y9</accession>
<comment type="caution">
    <text evidence="8">Lacks conserved residue(s) required for the propagation of feature annotation.</text>
</comment>
<keyword evidence="5 8" id="KW-0518">Myosin</keyword>
<dbReference type="Proteomes" id="UP000011750">
    <property type="component" value="Chromosome A05"/>
</dbReference>
<keyword evidence="2" id="KW-0547">Nucleotide-binding</keyword>
<dbReference type="PANTHER" id="PTHR13140:SF763">
    <property type="entry name" value="MYOSIN-4"/>
    <property type="match status" value="1"/>
</dbReference>
<reference evidence="10 11" key="2">
    <citation type="journal article" date="2018" name="Hortic Res">
        <title>Improved Brassica rapa reference genome by single-molecule sequencing and chromosome conformation capture technologies.</title>
        <authorList>
            <person name="Zhang L."/>
            <person name="Cai X."/>
            <person name="Wu J."/>
            <person name="Liu M."/>
            <person name="Grob S."/>
            <person name="Cheng F."/>
            <person name="Liang J."/>
            <person name="Cai C."/>
            <person name="Liu Z."/>
            <person name="Liu B."/>
            <person name="Wang F."/>
            <person name="Li S."/>
            <person name="Liu F."/>
            <person name="Li X."/>
            <person name="Cheng L."/>
            <person name="Yang W."/>
            <person name="Li M.H."/>
            <person name="Grossniklaus U."/>
            <person name="Zheng H."/>
            <person name="Wang X."/>
        </authorList>
    </citation>
    <scope>NUCLEOTIDE SEQUENCE [LARGE SCALE GENOMIC DNA]</scope>
    <source>
        <strain evidence="10 11">cv. Chiifu-401-42</strain>
    </source>
</reference>
<dbReference type="InterPro" id="IPR027417">
    <property type="entry name" value="P-loop_NTPase"/>
</dbReference>
<evidence type="ECO:0000313" key="10">
    <source>
        <dbReference type="EnsemblPlants" id="Bra035789.1-P"/>
    </source>
</evidence>
<dbReference type="GO" id="GO:0003779">
    <property type="term" value="F:actin binding"/>
    <property type="evidence" value="ECO:0007669"/>
    <property type="project" value="UniProtKB-KW"/>
</dbReference>
<sequence length="180" mass="20242">MKNASSASPILKEKLKLKAASEYNYLNQSNCLTIDRIDDSQKFHKLMEAFNTVQIPQEYQERALALLAAVLWLGNVSFEVIDNENHVDVVADEVVTNVAMLMGCDSKELMVVLSTCKFQAGRDCIVKRLTLPQATDIKDSLAKIIYASLFNWLVEQINTSLEVGKLRTRRSISILDIYGL</sequence>
<keyword evidence="7 8" id="KW-0009">Actin-binding</keyword>
<dbReference type="HOGENOM" id="CLU_1498353_0_0_1"/>
<protein>
    <recommendedName>
        <fullName evidence="9">Myosin motor domain-containing protein</fullName>
    </recommendedName>
</protein>
<dbReference type="InterPro" id="IPR001609">
    <property type="entry name" value="Myosin_head_motor_dom-like"/>
</dbReference>
<dbReference type="SMART" id="SM00242">
    <property type="entry name" value="MYSc"/>
    <property type="match status" value="1"/>
</dbReference>
<reference evidence="10" key="3">
    <citation type="submission" date="2023-03" db="UniProtKB">
        <authorList>
            <consortium name="EnsemblPlants"/>
        </authorList>
    </citation>
    <scope>IDENTIFICATION</scope>
    <source>
        <strain evidence="10">cv. Chiifu-401-42</strain>
    </source>
</reference>
<dbReference type="EnsemblPlants" id="Bra035789.1">
    <property type="protein sequence ID" value="Bra035789.1-P"/>
    <property type="gene ID" value="Bra035789"/>
</dbReference>
<keyword evidence="4" id="KW-0112">Calmodulin-binding</keyword>
<dbReference type="STRING" id="51351.M4F3Y9"/>
<keyword evidence="6" id="KW-0505">Motor protein</keyword>
<evidence type="ECO:0000256" key="8">
    <source>
        <dbReference type="PROSITE-ProRule" id="PRU00782"/>
    </source>
</evidence>
<evidence type="ECO:0000256" key="2">
    <source>
        <dbReference type="ARBA" id="ARBA00022741"/>
    </source>
</evidence>
<dbReference type="GO" id="GO:0030048">
    <property type="term" value="P:actin filament-based movement"/>
    <property type="evidence" value="ECO:0007669"/>
    <property type="project" value="UniProtKB-ARBA"/>
</dbReference>
<dbReference type="GO" id="GO:0005516">
    <property type="term" value="F:calmodulin binding"/>
    <property type="evidence" value="ECO:0007669"/>
    <property type="project" value="UniProtKB-KW"/>
</dbReference>
<dbReference type="InParanoid" id="M4F3Y9"/>
<dbReference type="GO" id="GO:0016459">
    <property type="term" value="C:myosin complex"/>
    <property type="evidence" value="ECO:0007669"/>
    <property type="project" value="UniProtKB-KW"/>
</dbReference>
<name>M4F3Y9_BRACM</name>
<dbReference type="eggNOG" id="KOG0160">
    <property type="taxonomic scope" value="Eukaryota"/>
</dbReference>
<dbReference type="PANTHER" id="PTHR13140">
    <property type="entry name" value="MYOSIN"/>
    <property type="match status" value="1"/>
</dbReference>
<evidence type="ECO:0000256" key="3">
    <source>
        <dbReference type="ARBA" id="ARBA00022840"/>
    </source>
</evidence>
<dbReference type="FunFam" id="1.20.120.720:FF:000028">
    <property type="entry name" value="Myosin IE heavy chain"/>
    <property type="match status" value="1"/>
</dbReference>
<proteinExistence type="inferred from homology"/>
<keyword evidence="1" id="KW-0677">Repeat</keyword>